<feature type="region of interest" description="Disordered" evidence="1">
    <location>
        <begin position="1"/>
        <end position="28"/>
    </location>
</feature>
<feature type="compositionally biased region" description="Basic and acidic residues" evidence="1">
    <location>
        <begin position="15"/>
        <end position="26"/>
    </location>
</feature>
<comment type="caution">
    <text evidence="2">The sequence shown here is derived from an EMBL/GenBank/DDBJ whole genome shotgun (WGS) entry which is preliminary data.</text>
</comment>
<name>A0A6G1ER77_9ORYZ</name>
<proteinExistence type="predicted"/>
<reference evidence="2 3" key="1">
    <citation type="submission" date="2019-11" db="EMBL/GenBank/DDBJ databases">
        <title>Whole genome sequence of Oryza granulata.</title>
        <authorList>
            <person name="Li W."/>
        </authorList>
    </citation>
    <scope>NUCLEOTIDE SEQUENCE [LARGE SCALE GENOMIC DNA]</scope>
    <source>
        <strain evidence="3">cv. Menghai</strain>
        <tissue evidence="2">Leaf</tissue>
    </source>
</reference>
<sequence>MGPPHATDSVAMSIGDKDTGMLDHQPDVTLDPMQARSSGLPDQTEVIPRVEAGFDVAENVQRTGPMDVDVASDHGAPLIQHQPGYIEGASIPLAKQEQSAATTHDGFREIPVTPSMSLQANEQMMEPEVHKKIDEICELEEAPPLDQMVEGSAHVDQGNNSMPWSVPKRITRMPPWCMATGADICRVF</sequence>
<organism evidence="2 3">
    <name type="scientific">Oryza meyeriana var. granulata</name>
    <dbReference type="NCBI Taxonomy" id="110450"/>
    <lineage>
        <taxon>Eukaryota</taxon>
        <taxon>Viridiplantae</taxon>
        <taxon>Streptophyta</taxon>
        <taxon>Embryophyta</taxon>
        <taxon>Tracheophyta</taxon>
        <taxon>Spermatophyta</taxon>
        <taxon>Magnoliopsida</taxon>
        <taxon>Liliopsida</taxon>
        <taxon>Poales</taxon>
        <taxon>Poaceae</taxon>
        <taxon>BOP clade</taxon>
        <taxon>Oryzoideae</taxon>
        <taxon>Oryzeae</taxon>
        <taxon>Oryzinae</taxon>
        <taxon>Oryza</taxon>
        <taxon>Oryza meyeriana</taxon>
    </lineage>
</organism>
<protein>
    <submittedName>
        <fullName evidence="2">Uncharacterized protein</fullName>
    </submittedName>
</protein>
<dbReference type="AlphaFoldDB" id="A0A6G1ER77"/>
<gene>
    <name evidence="2" type="ORF">E2562_029990</name>
</gene>
<evidence type="ECO:0000313" key="3">
    <source>
        <dbReference type="Proteomes" id="UP000479710"/>
    </source>
</evidence>
<evidence type="ECO:0000256" key="1">
    <source>
        <dbReference type="SAM" id="MobiDB-lite"/>
    </source>
</evidence>
<accession>A0A6G1ER77</accession>
<keyword evidence="3" id="KW-1185">Reference proteome</keyword>
<dbReference type="EMBL" id="SPHZ02000003">
    <property type="protein sequence ID" value="KAF0927127.1"/>
    <property type="molecule type" value="Genomic_DNA"/>
</dbReference>
<dbReference type="Proteomes" id="UP000479710">
    <property type="component" value="Unassembled WGS sequence"/>
</dbReference>
<evidence type="ECO:0000313" key="2">
    <source>
        <dbReference type="EMBL" id="KAF0927127.1"/>
    </source>
</evidence>